<evidence type="ECO:0000256" key="4">
    <source>
        <dbReference type="PROSITE-ProRule" id="PRU00023"/>
    </source>
</evidence>
<dbReference type="InterPro" id="IPR007751">
    <property type="entry name" value="DUF676_lipase-like"/>
</dbReference>
<feature type="region of interest" description="Disordered" evidence="5">
    <location>
        <begin position="1491"/>
        <end position="1575"/>
    </location>
</feature>
<dbReference type="InterPro" id="IPR036770">
    <property type="entry name" value="Ankyrin_rpt-contain_sf"/>
</dbReference>
<feature type="repeat" description="ANK" evidence="4">
    <location>
        <begin position="1330"/>
        <end position="1362"/>
    </location>
</feature>
<evidence type="ECO:0000313" key="9">
    <source>
        <dbReference type="EMBL" id="EWC47693.1"/>
    </source>
</evidence>
<dbReference type="EMBL" id="KI966408">
    <property type="protein sequence ID" value="EWC47693.1"/>
    <property type="molecule type" value="Genomic_DNA"/>
</dbReference>
<feature type="compositionally biased region" description="Low complexity" evidence="5">
    <location>
        <begin position="792"/>
        <end position="803"/>
    </location>
</feature>
<evidence type="ECO:0000256" key="1">
    <source>
        <dbReference type="ARBA" id="ARBA00007920"/>
    </source>
</evidence>
<dbReference type="PRINTS" id="PR01415">
    <property type="entry name" value="ANKYRIN"/>
</dbReference>
<protein>
    <submittedName>
        <fullName evidence="9">Uncharacterized protein</fullName>
    </submittedName>
</protein>
<sequence>MAAATVQKKAYDIVQQGIRELHNPENAEVDIVAIPGLGAPPLESWKSVDPKNDFNWLTDRDGLAKDFPRARILLYMYQSAWSGPLKVRQFMSNLAMTLLYALHEKRKNSPRRPIVFIGHSMGGLVIAKAVIYAESRRDVFGKMFEAITGSIFFGTPFDGAHNAAVASMFAQASELFGLDVANSSKLLDLMKPGDEGLRELKTEFMRLATRMSSKIELFCFYEETPTDWSKQVGLPFKVTLPKKYADFVTQESATALTGVDCAGLARPHRELVKFDGVKDTIYQVVRGRLKNIINAAPLIAKNRFNSTRGIDREVVKNVLSTLEGVQVDRKRKRLAQGVISSSWILQEQDYKQWFELSDPTIDCLWVLGPEGKGKLGAALAAVDHIEEFIRQEEAKNSGQAASLLAYYLCDATADGSSPEELLKSILRQLVYQQESLAPYAKQFLKPSRGKAQAGLSVENLWQSLQETLTDDIIGTVYFVINNLHSMDEEADSTKKLMNLIASELEPDSAIPSRRRVRWLFTSQNRHSIKRALGGPVVRVIDLDDGKYGDQVQNELRIHAQKKIAALGMEKGYNKALTYFAGSLIGRRAQNTQWIDITVIQLAELPTDARDLKIRSLLESTPQDLRSLLDRAWLSLLDPKDDRVEEMKEMLRTLILTYEEPTENDLAALTDLSNDHEQRAHLCGLVERCRPLLTFRKSGKGGDRIAFMNPIVKAHLLEHAERLLGLSVEEMKWQHGIMALRSFSHIMEFYNEEEPSKLEGIDHEPEEEAAPPYSLINDTAPTTDIQPQESTQPAVGPVGEAPDGGPEEEAPEELQFNYSSDEEESEYDYEEDHITEHMGPTMEPEISNYAIKHWLHHASKATPDIADSLSREEDFWKRDSVARRRWLKDYHDRTNAFESVSIEGLTGLHVAASVGFAQLVSALMKNGYAAERDINDTLFNTPLHLAAFLGRPNIVEVLLNSGANLDEGQQGGHSTPLAMAAFNGHCKVMVKLLNRGANPNSLSQEGPVINDAIGSGNMEAVRLLVEHGALLRHDADEDSDIPAPLALSALLSDLTMFTYLLDACADKIPPEEYSKALICSATAGRIEVTKRLLEFRHPQSAFQETLVAAAEEGNWDIIELVLETCGGLNCDEIFKEAAVGVEQQDRILSVIWNYTRGGISTETLNDSLYLATDNEKESTVKLLLGEFRANPNATGEDYGNALSAAAFDGTIDIVRALLDHGADVNSIHGWALQTAAAQGHLEVVELLVERGADVNARIDEAKFEPSTALQAACVVGKTAIVSHLLKNGADPNLGGGPDTCPIIAACQGGEAEILNMLIDAGAIIERIGGPALSTPLICAAATLYVDSTQRLLEMGANINAVDDFGDSALLVAASFGDAQLTAFLLEKGADITHSNKKGHNALRCAVDSGVAECIQVVVQGTTRVFTALNEAMNQGSFEVARVVRSVKLDQLLPPEEEGSEGEAGEAAPEQPPGDVPPEAQEPAVVVPAGVDLSEAPSWTPSGYQPPEPEPQTGASPAHAYQTLHSPPTYPSYSAAQSNPVQETPAFEPPATPVSPKPSPPPVHAAPFGTASPLTIADQLQQQTYQAYQSIQEANANQGYSSSQGYPSYNRPSRKPLGSASPGSPKQNDSGSQQPQDYTGYQSYQGYQSQTTYQTPPPSQGYQSPPSTQPSQDYSVRPLGLSQGYQSPSISQGYASPPVAQSYQQPASSQSPNPQASQSQSHRFPDYTHPAGQQDPNARYRYDSSW</sequence>
<comment type="similarity">
    <text evidence="1">Belongs to the putative lipase ROG1 family.</text>
</comment>
<feature type="compositionally biased region" description="Low complexity" evidence="5">
    <location>
        <begin position="1693"/>
        <end position="1719"/>
    </location>
</feature>
<feature type="transmembrane region" description="Helical" evidence="6">
    <location>
        <begin position="114"/>
        <end position="133"/>
    </location>
</feature>
<feature type="region of interest" description="Disordered" evidence="5">
    <location>
        <begin position="1594"/>
        <end position="1744"/>
    </location>
</feature>
<accession>W7I696</accession>
<dbReference type="InterPro" id="IPR029058">
    <property type="entry name" value="AB_hydrolase_fold"/>
</dbReference>
<feature type="repeat" description="ANK" evidence="4">
    <location>
        <begin position="971"/>
        <end position="1003"/>
    </location>
</feature>
<dbReference type="SMART" id="SM00248">
    <property type="entry name" value="ANK"/>
    <property type="match status" value="13"/>
</dbReference>
<feature type="domain" description="DUF676" evidence="7">
    <location>
        <begin position="66"/>
        <end position="152"/>
    </location>
</feature>
<keyword evidence="6" id="KW-1133">Transmembrane helix</keyword>
<feature type="region of interest" description="Disordered" evidence="5">
    <location>
        <begin position="1453"/>
        <end position="1479"/>
    </location>
</feature>
<dbReference type="Gene3D" id="3.40.50.1820">
    <property type="entry name" value="alpha/beta hydrolase"/>
    <property type="match status" value="1"/>
</dbReference>
<feature type="region of interest" description="Disordered" evidence="5">
    <location>
        <begin position="755"/>
        <end position="830"/>
    </location>
</feature>
<feature type="compositionally biased region" description="Low complexity" evidence="5">
    <location>
        <begin position="1594"/>
        <end position="1607"/>
    </location>
</feature>
<dbReference type="PANTHER" id="PTHR24198:SF165">
    <property type="entry name" value="ANKYRIN REPEAT-CONTAINING PROTEIN-RELATED"/>
    <property type="match status" value="1"/>
</dbReference>
<feature type="repeat" description="ANK" evidence="4">
    <location>
        <begin position="937"/>
        <end position="969"/>
    </location>
</feature>
<feature type="compositionally biased region" description="Polar residues" evidence="5">
    <location>
        <begin position="1521"/>
        <end position="1540"/>
    </location>
</feature>
<feature type="compositionally biased region" description="Polar residues" evidence="5">
    <location>
        <begin position="1619"/>
        <end position="1635"/>
    </location>
</feature>
<dbReference type="Pfam" id="PF12796">
    <property type="entry name" value="Ank_2"/>
    <property type="match status" value="3"/>
</dbReference>
<keyword evidence="6" id="KW-0472">Membrane</keyword>
<dbReference type="Proteomes" id="UP000024837">
    <property type="component" value="Unassembled WGS sequence"/>
</dbReference>
<evidence type="ECO:0000256" key="5">
    <source>
        <dbReference type="SAM" id="MobiDB-lite"/>
    </source>
</evidence>
<dbReference type="Pfam" id="PF24883">
    <property type="entry name" value="NPHP3_N"/>
    <property type="match status" value="1"/>
</dbReference>
<evidence type="ECO:0000256" key="3">
    <source>
        <dbReference type="ARBA" id="ARBA00023043"/>
    </source>
</evidence>
<feature type="compositionally biased region" description="Polar residues" evidence="5">
    <location>
        <begin position="775"/>
        <end position="791"/>
    </location>
</feature>
<feature type="compositionally biased region" description="Pro residues" evidence="5">
    <location>
        <begin position="1545"/>
        <end position="1562"/>
    </location>
</feature>
<feature type="compositionally biased region" description="Acidic residues" evidence="5">
    <location>
        <begin position="819"/>
        <end position="830"/>
    </location>
</feature>
<dbReference type="HOGENOM" id="CLU_002124_0_0_1"/>
<feature type="repeat" description="ANK" evidence="4">
    <location>
        <begin position="902"/>
        <end position="926"/>
    </location>
</feature>
<keyword evidence="10" id="KW-1185">Reference proteome</keyword>
<feature type="compositionally biased region" description="Low complexity" evidence="5">
    <location>
        <begin position="1636"/>
        <end position="1670"/>
    </location>
</feature>
<organism evidence="9 10">
    <name type="scientific">Drechslerella stenobrocha 248</name>
    <dbReference type="NCBI Taxonomy" id="1043628"/>
    <lineage>
        <taxon>Eukaryota</taxon>
        <taxon>Fungi</taxon>
        <taxon>Dikarya</taxon>
        <taxon>Ascomycota</taxon>
        <taxon>Pezizomycotina</taxon>
        <taxon>Orbiliomycetes</taxon>
        <taxon>Orbiliales</taxon>
        <taxon>Orbiliaceae</taxon>
        <taxon>Drechslerella</taxon>
    </lineage>
</organism>
<dbReference type="Gene3D" id="1.25.40.20">
    <property type="entry name" value="Ankyrin repeat-containing domain"/>
    <property type="match status" value="3"/>
</dbReference>
<dbReference type="OrthoDB" id="427518at2759"/>
<dbReference type="Pfam" id="PF05057">
    <property type="entry name" value="DUF676"/>
    <property type="match status" value="1"/>
</dbReference>
<evidence type="ECO:0000259" key="7">
    <source>
        <dbReference type="Pfam" id="PF05057"/>
    </source>
</evidence>
<name>W7I696_9PEZI</name>
<evidence type="ECO:0000256" key="6">
    <source>
        <dbReference type="SAM" id="Phobius"/>
    </source>
</evidence>
<feature type="domain" description="Nephrocystin 3-like N-terminal" evidence="8">
    <location>
        <begin position="342"/>
        <end position="522"/>
    </location>
</feature>
<keyword evidence="3 4" id="KW-0040">ANK repeat</keyword>
<feature type="compositionally biased region" description="Acidic residues" evidence="5">
    <location>
        <begin position="1453"/>
        <end position="1462"/>
    </location>
</feature>
<evidence type="ECO:0000313" key="10">
    <source>
        <dbReference type="Proteomes" id="UP000024837"/>
    </source>
</evidence>
<dbReference type="SUPFAM" id="SSF53474">
    <property type="entry name" value="alpha/beta-Hydrolases"/>
    <property type="match status" value="1"/>
</dbReference>
<evidence type="ECO:0000259" key="8">
    <source>
        <dbReference type="Pfam" id="PF24883"/>
    </source>
</evidence>
<dbReference type="PROSITE" id="PS50297">
    <property type="entry name" value="ANK_REP_REGION"/>
    <property type="match status" value="6"/>
</dbReference>
<feature type="repeat" description="ANK" evidence="4">
    <location>
        <begin position="1230"/>
        <end position="1258"/>
    </location>
</feature>
<dbReference type="SUPFAM" id="SSF48403">
    <property type="entry name" value="Ankyrin repeat"/>
    <property type="match status" value="2"/>
</dbReference>
<dbReference type="Pfam" id="PF00023">
    <property type="entry name" value="Ank"/>
    <property type="match status" value="2"/>
</dbReference>
<dbReference type="InterPro" id="IPR002110">
    <property type="entry name" value="Ankyrin_rpt"/>
</dbReference>
<feature type="repeat" description="ANK" evidence="4">
    <location>
        <begin position="1363"/>
        <end position="1395"/>
    </location>
</feature>
<dbReference type="InterPro" id="IPR056884">
    <property type="entry name" value="NPHP3-like_N"/>
</dbReference>
<feature type="repeat" description="ANK" evidence="4">
    <location>
        <begin position="1196"/>
        <end position="1228"/>
    </location>
</feature>
<keyword evidence="6" id="KW-0812">Transmembrane</keyword>
<dbReference type="PROSITE" id="PS50088">
    <property type="entry name" value="ANK_REPEAT"/>
    <property type="match status" value="8"/>
</dbReference>
<gene>
    <name evidence="9" type="ORF">DRE_02893</name>
</gene>
<reference evidence="9 10" key="1">
    <citation type="submission" date="2013-05" db="EMBL/GenBank/DDBJ databases">
        <title>Drechslerella stenobrocha genome reveals carnivorous origination and mechanical trapping mechanism of predatory fungi.</title>
        <authorList>
            <person name="Liu X."/>
            <person name="Zhang W."/>
            <person name="Liu K."/>
        </authorList>
    </citation>
    <scope>NUCLEOTIDE SEQUENCE [LARGE SCALE GENOMIC DNA]</scope>
    <source>
        <strain evidence="9 10">248</strain>
    </source>
</reference>
<feature type="compositionally biased region" description="Polar residues" evidence="5">
    <location>
        <begin position="1681"/>
        <end position="1692"/>
    </location>
</feature>
<evidence type="ECO:0000256" key="2">
    <source>
        <dbReference type="ARBA" id="ARBA00022737"/>
    </source>
</evidence>
<keyword evidence="2" id="KW-0677">Repeat</keyword>
<feature type="repeat" description="ANK" evidence="4">
    <location>
        <begin position="1263"/>
        <end position="1295"/>
    </location>
</feature>
<proteinExistence type="inferred from homology"/>
<dbReference type="PANTHER" id="PTHR24198">
    <property type="entry name" value="ANKYRIN REPEAT AND PROTEIN KINASE DOMAIN-CONTAINING PROTEIN"/>
    <property type="match status" value="1"/>
</dbReference>